<accession>A0ABN1PJR1</accession>
<feature type="chain" id="PRO_5046967139" description="Lipoprotein with Yx(FWY)xxD motif" evidence="2">
    <location>
        <begin position="28"/>
        <end position="193"/>
    </location>
</feature>
<protein>
    <recommendedName>
        <fullName evidence="5">Lipoprotein with Yx(FWY)xxD motif</fullName>
    </recommendedName>
</protein>
<feature type="compositionally biased region" description="Gly residues" evidence="1">
    <location>
        <begin position="48"/>
        <end position="67"/>
    </location>
</feature>
<evidence type="ECO:0000256" key="1">
    <source>
        <dbReference type="SAM" id="MobiDB-lite"/>
    </source>
</evidence>
<feature type="region of interest" description="Disordered" evidence="1">
    <location>
        <begin position="28"/>
        <end position="69"/>
    </location>
</feature>
<name>A0ABN1PJR1_9PSEU</name>
<reference evidence="3 4" key="1">
    <citation type="journal article" date="2019" name="Int. J. Syst. Evol. Microbiol.">
        <title>The Global Catalogue of Microorganisms (GCM) 10K type strain sequencing project: providing services to taxonomists for standard genome sequencing and annotation.</title>
        <authorList>
            <consortium name="The Broad Institute Genomics Platform"/>
            <consortium name="The Broad Institute Genome Sequencing Center for Infectious Disease"/>
            <person name="Wu L."/>
            <person name="Ma J."/>
        </authorList>
    </citation>
    <scope>NUCLEOTIDE SEQUENCE [LARGE SCALE GENOMIC DNA]</scope>
    <source>
        <strain evidence="3 4">JCM 11117</strain>
    </source>
</reference>
<feature type="compositionally biased region" description="Low complexity" evidence="1">
    <location>
        <begin position="37"/>
        <end position="47"/>
    </location>
</feature>
<dbReference type="EMBL" id="BAAAHP010000042">
    <property type="protein sequence ID" value="GAA0928835.1"/>
    <property type="molecule type" value="Genomic_DNA"/>
</dbReference>
<gene>
    <name evidence="3" type="ORF">GCM10009559_15350</name>
</gene>
<evidence type="ECO:0000313" key="3">
    <source>
        <dbReference type="EMBL" id="GAA0928835.1"/>
    </source>
</evidence>
<dbReference type="PROSITE" id="PS51257">
    <property type="entry name" value="PROKAR_LIPOPROTEIN"/>
    <property type="match status" value="1"/>
</dbReference>
<dbReference type="Pfam" id="PF03640">
    <property type="entry name" value="Lipoprotein_15"/>
    <property type="match status" value="2"/>
</dbReference>
<comment type="caution">
    <text evidence="3">The sequence shown here is derived from an EMBL/GenBank/DDBJ whole genome shotgun (WGS) entry which is preliminary data.</text>
</comment>
<feature type="signal peptide" evidence="2">
    <location>
        <begin position="1"/>
        <end position="27"/>
    </location>
</feature>
<dbReference type="InterPro" id="IPR005297">
    <property type="entry name" value="Lipoprotein_repeat"/>
</dbReference>
<evidence type="ECO:0000256" key="2">
    <source>
        <dbReference type="SAM" id="SignalP"/>
    </source>
</evidence>
<evidence type="ECO:0008006" key="5">
    <source>
        <dbReference type="Google" id="ProtNLM"/>
    </source>
</evidence>
<sequence>MTRSPLSRYVSGPVLLLALLGSVACGASEPAAPPAPEAAASAAPEAQGGHGSGGHGSGAQGGHGGHGSPDVAAPVLYAVQTAPLGVVLTDGSGHLIYRSDADSADPPTSACTDACAQTWIPVTAPPGEELDLAGVKDELVGRVQRPDGATQLTLAGWPLYRNRDDDGMLTTSGQHGAEGTWFVVTPKGEKATP</sequence>
<organism evidence="3 4">
    <name type="scientific">Pseudonocardia zijingensis</name>
    <dbReference type="NCBI Taxonomy" id="153376"/>
    <lineage>
        <taxon>Bacteria</taxon>
        <taxon>Bacillati</taxon>
        <taxon>Actinomycetota</taxon>
        <taxon>Actinomycetes</taxon>
        <taxon>Pseudonocardiales</taxon>
        <taxon>Pseudonocardiaceae</taxon>
        <taxon>Pseudonocardia</taxon>
    </lineage>
</organism>
<evidence type="ECO:0000313" key="4">
    <source>
        <dbReference type="Proteomes" id="UP001499967"/>
    </source>
</evidence>
<keyword evidence="2" id="KW-0732">Signal</keyword>
<proteinExistence type="predicted"/>
<dbReference type="PANTHER" id="PTHR39335:SF1">
    <property type="entry name" value="BLL4220 PROTEIN"/>
    <property type="match status" value="1"/>
</dbReference>
<dbReference type="PANTHER" id="PTHR39335">
    <property type="entry name" value="BLL4220 PROTEIN"/>
    <property type="match status" value="1"/>
</dbReference>
<keyword evidence="4" id="KW-1185">Reference proteome</keyword>
<dbReference type="RefSeq" id="WP_343940439.1">
    <property type="nucleotide sequence ID" value="NZ_BAAAHP010000042.1"/>
</dbReference>
<dbReference type="Proteomes" id="UP001499967">
    <property type="component" value="Unassembled WGS sequence"/>
</dbReference>